<dbReference type="InterPro" id="IPR016032">
    <property type="entry name" value="Sig_transdc_resp-reg_C-effctor"/>
</dbReference>
<dbReference type="Pfam" id="PF13401">
    <property type="entry name" value="AAA_22"/>
    <property type="match status" value="1"/>
</dbReference>
<dbReference type="PRINTS" id="PR00038">
    <property type="entry name" value="HTHLUXR"/>
</dbReference>
<comment type="caution">
    <text evidence="2">The sequence shown here is derived from an EMBL/GenBank/DDBJ whole genome shotgun (WGS) entry which is preliminary data.</text>
</comment>
<gene>
    <name evidence="2" type="ORF">Ssi02_05150</name>
</gene>
<dbReference type="Gene3D" id="1.25.40.10">
    <property type="entry name" value="Tetratricopeptide repeat domain"/>
    <property type="match status" value="1"/>
</dbReference>
<dbReference type="GO" id="GO:0016887">
    <property type="term" value="F:ATP hydrolysis activity"/>
    <property type="evidence" value="ECO:0007669"/>
    <property type="project" value="InterPro"/>
</dbReference>
<feature type="domain" description="HTH luxR-type" evidence="1">
    <location>
        <begin position="702"/>
        <end position="767"/>
    </location>
</feature>
<reference evidence="2" key="1">
    <citation type="submission" date="2021-01" db="EMBL/GenBank/DDBJ databases">
        <title>Whole genome shotgun sequence of Sinosporangium siamense NBRC 109515.</title>
        <authorList>
            <person name="Komaki H."/>
            <person name="Tamura T."/>
        </authorList>
    </citation>
    <scope>NUCLEOTIDE SEQUENCE</scope>
    <source>
        <strain evidence="2">NBRC 109515</strain>
    </source>
</reference>
<dbReference type="PANTHER" id="PTHR47691">
    <property type="entry name" value="REGULATOR-RELATED"/>
    <property type="match status" value="1"/>
</dbReference>
<dbReference type="Pfam" id="PF00196">
    <property type="entry name" value="GerE"/>
    <property type="match status" value="1"/>
</dbReference>
<dbReference type="Gene3D" id="1.10.10.10">
    <property type="entry name" value="Winged helix-like DNA-binding domain superfamily/Winged helix DNA-binding domain"/>
    <property type="match status" value="1"/>
</dbReference>
<dbReference type="CDD" id="cd06170">
    <property type="entry name" value="LuxR_C_like"/>
    <property type="match status" value="1"/>
</dbReference>
<dbReference type="InterPro" id="IPR027417">
    <property type="entry name" value="P-loop_NTPase"/>
</dbReference>
<dbReference type="Gene3D" id="3.40.50.300">
    <property type="entry name" value="P-loop containing nucleotide triphosphate hydrolases"/>
    <property type="match status" value="1"/>
</dbReference>
<dbReference type="SUPFAM" id="SSF52540">
    <property type="entry name" value="P-loop containing nucleoside triphosphate hydrolases"/>
    <property type="match status" value="1"/>
</dbReference>
<keyword evidence="3" id="KW-1185">Reference proteome</keyword>
<dbReference type="PROSITE" id="PS50043">
    <property type="entry name" value="HTH_LUXR_2"/>
    <property type="match status" value="1"/>
</dbReference>
<dbReference type="EMBL" id="BOOW01000006">
    <property type="protein sequence ID" value="GII90284.1"/>
    <property type="molecule type" value="Genomic_DNA"/>
</dbReference>
<proteinExistence type="predicted"/>
<sequence>MGLNRRGDLPVELTPFVGRRSEVASVRRMLQRSRLVTVTGIPGVGKSRIALRAAHSLRRAFTGGVHLVELSSLTDPRRLERVVAHALGVPDRPTRPAAEVLADYLADRELLLVLDTCEHLIDACAHMAQTLLAATPGLRVLATSRQVLGAPGEHSLVVHPMAVPPADPTGSADPRAALAECDSARLFLDRVAAVDPGFTLTDENAAAVAELCRRLDGIPLAIELAAVRARALPVSRILQLIRERPAMGQGTFATADARHQTMWAAIAWSHDLCTPEERLLWARLSVFSGGFDLAAATAVCADADLPASRVFPALDGLVEKSIVVCTKQDGRTRYHVLDSIREYGKAQMDDPAEAQALATRHRDHYLAEAEAASARLGPRGDQVARWARMRADWPNLRAALEFCVVRPGEAATGLRLVTQLWFLWIACGMPREGRHYLETLLALGAGHPRDRAHALLRLAYLTIGQGDFPAAKSALAECARLNVPEERFHLLKLQGTLAFGEGDMDAAERCLAEAERHLDDAGDVRTVKLAAMVEMGLTRVWARRIDDAAEVLERCRAVSEAGGESWSRSWADIGLTLVCQARGDTAAAAFHAREALKVAHPLHDVVAEALSMELMAWLAADGVPERAVRLLSAAYQRWTSVGRYLFGSPQLTAEHQRFKERLVGSLSPAAYKEGMTAGRTMSTDDIVAYALGPADTPATAVNPSPWAPLSPREREVAELVADGLTNRQIAQRLVVARRTVDTHVEHILAKLGYAGRAQIAAWAANRRAEEHRTSDP</sequence>
<dbReference type="PROSITE" id="PS00622">
    <property type="entry name" value="HTH_LUXR_1"/>
    <property type="match status" value="1"/>
</dbReference>
<organism evidence="2 3">
    <name type="scientific">Sinosporangium siamense</name>
    <dbReference type="NCBI Taxonomy" id="1367973"/>
    <lineage>
        <taxon>Bacteria</taxon>
        <taxon>Bacillati</taxon>
        <taxon>Actinomycetota</taxon>
        <taxon>Actinomycetes</taxon>
        <taxon>Streptosporangiales</taxon>
        <taxon>Streptosporangiaceae</taxon>
        <taxon>Sinosporangium</taxon>
    </lineage>
</organism>
<dbReference type="InterPro" id="IPR011990">
    <property type="entry name" value="TPR-like_helical_dom_sf"/>
</dbReference>
<dbReference type="GO" id="GO:0006355">
    <property type="term" value="P:regulation of DNA-templated transcription"/>
    <property type="evidence" value="ECO:0007669"/>
    <property type="project" value="InterPro"/>
</dbReference>
<dbReference type="AlphaFoldDB" id="A0A919RD63"/>
<evidence type="ECO:0000313" key="2">
    <source>
        <dbReference type="EMBL" id="GII90284.1"/>
    </source>
</evidence>
<dbReference type="InterPro" id="IPR036388">
    <property type="entry name" value="WH-like_DNA-bd_sf"/>
</dbReference>
<evidence type="ECO:0000313" key="3">
    <source>
        <dbReference type="Proteomes" id="UP000606172"/>
    </source>
</evidence>
<dbReference type="SUPFAM" id="SSF46894">
    <property type="entry name" value="C-terminal effector domain of the bipartite response regulators"/>
    <property type="match status" value="1"/>
</dbReference>
<dbReference type="SMART" id="SM00421">
    <property type="entry name" value="HTH_LUXR"/>
    <property type="match status" value="1"/>
</dbReference>
<dbReference type="PANTHER" id="PTHR47691:SF3">
    <property type="entry name" value="HTH-TYPE TRANSCRIPTIONAL REGULATOR RV0890C-RELATED"/>
    <property type="match status" value="1"/>
</dbReference>
<dbReference type="InterPro" id="IPR000792">
    <property type="entry name" value="Tscrpt_reg_LuxR_C"/>
</dbReference>
<dbReference type="SUPFAM" id="SSF48452">
    <property type="entry name" value="TPR-like"/>
    <property type="match status" value="1"/>
</dbReference>
<dbReference type="GO" id="GO:0003677">
    <property type="term" value="F:DNA binding"/>
    <property type="evidence" value="ECO:0007669"/>
    <property type="project" value="InterPro"/>
</dbReference>
<accession>A0A919RD63</accession>
<dbReference type="Proteomes" id="UP000606172">
    <property type="component" value="Unassembled WGS sequence"/>
</dbReference>
<protein>
    <submittedName>
        <fullName evidence="2">LuxR family transcriptional regulator</fullName>
    </submittedName>
</protein>
<evidence type="ECO:0000259" key="1">
    <source>
        <dbReference type="PROSITE" id="PS50043"/>
    </source>
</evidence>
<dbReference type="InterPro" id="IPR049945">
    <property type="entry name" value="AAA_22"/>
</dbReference>
<dbReference type="RefSeq" id="WP_204020603.1">
    <property type="nucleotide sequence ID" value="NZ_BOOW01000006.1"/>
</dbReference>
<name>A0A919RD63_9ACTN</name>